<comment type="caution">
    <text evidence="2">The sequence shown here is derived from an EMBL/GenBank/DDBJ whole genome shotgun (WGS) entry which is preliminary data.</text>
</comment>
<dbReference type="InterPro" id="IPR024344">
    <property type="entry name" value="MDMPI_metal-binding"/>
</dbReference>
<dbReference type="InterPro" id="IPR034660">
    <property type="entry name" value="DinB/YfiT-like"/>
</dbReference>
<dbReference type="Proteomes" id="UP001550210">
    <property type="component" value="Unassembled WGS sequence"/>
</dbReference>
<dbReference type="InterPro" id="IPR017520">
    <property type="entry name" value="CHP03086"/>
</dbReference>
<dbReference type="Gene3D" id="1.20.120.450">
    <property type="entry name" value="dinb family like domain"/>
    <property type="match status" value="1"/>
</dbReference>
<dbReference type="Pfam" id="PF11716">
    <property type="entry name" value="MDMPI_N"/>
    <property type="match status" value="1"/>
</dbReference>
<dbReference type="SUPFAM" id="SSF109854">
    <property type="entry name" value="DinB/YfiT-like putative metalloenzymes"/>
    <property type="match status" value="1"/>
</dbReference>
<keyword evidence="3" id="KW-1185">Reference proteome</keyword>
<organism evidence="2 3">
    <name type="scientific">Streptomyces ossamyceticus</name>
    <dbReference type="NCBI Taxonomy" id="249581"/>
    <lineage>
        <taxon>Bacteria</taxon>
        <taxon>Bacillati</taxon>
        <taxon>Actinomycetota</taxon>
        <taxon>Actinomycetes</taxon>
        <taxon>Kitasatosporales</taxon>
        <taxon>Streptomycetaceae</taxon>
        <taxon>Streptomyces</taxon>
    </lineage>
</organism>
<protein>
    <submittedName>
        <fullName evidence="2">TIGR03086 family metal-binding protein</fullName>
    </submittedName>
</protein>
<dbReference type="InterPro" id="IPR017517">
    <property type="entry name" value="Maleyloyr_isom"/>
</dbReference>
<proteinExistence type="predicted"/>
<dbReference type="NCBIfam" id="TIGR03086">
    <property type="entry name" value="TIGR03086 family metal-binding protein"/>
    <property type="match status" value="1"/>
</dbReference>
<sequence length="206" mass="22154">MTRTTPDPAGDTPGSAESHPLLARHAEAQDLFGDRVHAVRDDQWGAATPCAEWTVRDLVNHLVSEQLWVPLLVRDRCMIEEVGDTFDGDLLGPDPAASWDTAARSAREAFTAPGALERTVHLSYGDTPATAYCAQMIADLVVHTWDLSRAIGGDERLPEELVTFTTQEIAPYAGDLEKSGLFAAPVEPPAGADAQAALLCLLGRRP</sequence>
<accession>A0ABV2V7I3</accession>
<dbReference type="RefSeq" id="WP_355402566.1">
    <property type="nucleotide sequence ID" value="NZ_JBEXPZ010000058.1"/>
</dbReference>
<feature type="domain" description="Mycothiol-dependent maleylpyruvate isomerase metal-binding" evidence="1">
    <location>
        <begin position="27"/>
        <end position="147"/>
    </location>
</feature>
<evidence type="ECO:0000259" key="1">
    <source>
        <dbReference type="Pfam" id="PF11716"/>
    </source>
</evidence>
<gene>
    <name evidence="2" type="ORF">ABZZ21_35690</name>
</gene>
<evidence type="ECO:0000313" key="3">
    <source>
        <dbReference type="Proteomes" id="UP001550210"/>
    </source>
</evidence>
<name>A0ABV2V7I3_9ACTN</name>
<dbReference type="NCBIfam" id="TIGR03083">
    <property type="entry name" value="maleylpyruvate isomerase family mycothiol-dependent enzyme"/>
    <property type="match status" value="1"/>
</dbReference>
<evidence type="ECO:0000313" key="2">
    <source>
        <dbReference type="EMBL" id="MET9849795.1"/>
    </source>
</evidence>
<dbReference type="EMBL" id="JBEXPZ010000058">
    <property type="protein sequence ID" value="MET9849795.1"/>
    <property type="molecule type" value="Genomic_DNA"/>
</dbReference>
<reference evidence="2 3" key="1">
    <citation type="submission" date="2024-06" db="EMBL/GenBank/DDBJ databases">
        <title>The Natural Products Discovery Center: Release of the First 8490 Sequenced Strains for Exploring Actinobacteria Biosynthetic Diversity.</title>
        <authorList>
            <person name="Kalkreuter E."/>
            <person name="Kautsar S.A."/>
            <person name="Yang D."/>
            <person name="Bader C.D."/>
            <person name="Teijaro C.N."/>
            <person name="Fluegel L."/>
            <person name="Davis C.M."/>
            <person name="Simpson J.R."/>
            <person name="Lauterbach L."/>
            <person name="Steele A.D."/>
            <person name="Gui C."/>
            <person name="Meng S."/>
            <person name="Li G."/>
            <person name="Viehrig K."/>
            <person name="Ye F."/>
            <person name="Su P."/>
            <person name="Kiefer A.F."/>
            <person name="Nichols A."/>
            <person name="Cepeda A.J."/>
            <person name="Yan W."/>
            <person name="Fan B."/>
            <person name="Jiang Y."/>
            <person name="Adhikari A."/>
            <person name="Zheng C.-J."/>
            <person name="Schuster L."/>
            <person name="Cowan T.M."/>
            <person name="Smanski M.J."/>
            <person name="Chevrette M.G."/>
            <person name="De Carvalho L.P.S."/>
            <person name="Shen B."/>
        </authorList>
    </citation>
    <scope>NUCLEOTIDE SEQUENCE [LARGE SCALE GENOMIC DNA]</scope>
    <source>
        <strain evidence="2 3">NPDC006434</strain>
    </source>
</reference>